<name>A0A942WNG0_VEIPA</name>
<reference evidence="1" key="1">
    <citation type="submission" date="2021-02" db="EMBL/GenBank/DDBJ databases">
        <title>Infant gut strain persistence is associated with maternal origin, phylogeny, and functional potential including surface adhesion and iron acquisition.</title>
        <authorList>
            <person name="Lou Y.C."/>
        </authorList>
    </citation>
    <scope>NUCLEOTIDE SEQUENCE</scope>
    <source>
        <strain evidence="1">L3_108_031G1_dasL3_108_031G1_concoct_20</strain>
    </source>
</reference>
<organism evidence="1 2">
    <name type="scientific">Veillonella parvula</name>
    <name type="common">Staphylococcus parvulus</name>
    <dbReference type="NCBI Taxonomy" id="29466"/>
    <lineage>
        <taxon>Bacteria</taxon>
        <taxon>Bacillati</taxon>
        <taxon>Bacillota</taxon>
        <taxon>Negativicutes</taxon>
        <taxon>Veillonellales</taxon>
        <taxon>Veillonellaceae</taxon>
        <taxon>Veillonella</taxon>
    </lineage>
</organism>
<dbReference type="RefSeq" id="WP_278468156.1">
    <property type="nucleotide sequence ID" value="NZ_JAGZMU010000005.1"/>
</dbReference>
<dbReference type="Proteomes" id="UP000778864">
    <property type="component" value="Unassembled WGS sequence"/>
</dbReference>
<evidence type="ECO:0000313" key="2">
    <source>
        <dbReference type="Proteomes" id="UP000778864"/>
    </source>
</evidence>
<sequence>MFTVERAKQILSLIEGTKPELKFCNTNIIESNKFAAEISLLDNTITIVQKIKDHSFNELMKEYIKDELKFDNSSYVFNGFLECFAFLHEIGHIIDYLNNDNSLDDREVQFTNYKDTKYTTIRERFNAYRSITLIEVLHLKNSLTYSLVICLRNSNMKFGL</sequence>
<gene>
    <name evidence="1" type="ORF">KHZ90_08625</name>
</gene>
<dbReference type="AlphaFoldDB" id="A0A942WNG0"/>
<evidence type="ECO:0000313" key="1">
    <source>
        <dbReference type="EMBL" id="MBS4893826.1"/>
    </source>
</evidence>
<accession>A0A942WNG0</accession>
<protein>
    <submittedName>
        <fullName evidence="1">Uncharacterized protein</fullName>
    </submittedName>
</protein>
<dbReference type="EMBL" id="JAGZMU010000005">
    <property type="protein sequence ID" value="MBS4893826.1"/>
    <property type="molecule type" value="Genomic_DNA"/>
</dbReference>
<comment type="caution">
    <text evidence="1">The sequence shown here is derived from an EMBL/GenBank/DDBJ whole genome shotgun (WGS) entry which is preliminary data.</text>
</comment>
<proteinExistence type="predicted"/>